<organism evidence="2 3">
    <name type="scientific">Novosphingobium ginsenosidimutans</name>
    <dbReference type="NCBI Taxonomy" id="1176536"/>
    <lineage>
        <taxon>Bacteria</taxon>
        <taxon>Pseudomonadati</taxon>
        <taxon>Pseudomonadota</taxon>
        <taxon>Alphaproteobacteria</taxon>
        <taxon>Sphingomonadales</taxon>
        <taxon>Sphingomonadaceae</taxon>
        <taxon>Novosphingobium</taxon>
    </lineage>
</organism>
<keyword evidence="1" id="KW-0472">Membrane</keyword>
<sequence length="115" mass="11639">MAKGWSWMLWGAAAYNWLVSLPVLLNIAAGDKVSAVLVAGFGVLYALVASNPARLAPALWAGVVGKLGLVVLLSPSIAAGTAAPGTAPVLAGDLLFTAAFLALLLGPGRNRGEMQ</sequence>
<name>A0A5B8S258_9SPHN</name>
<gene>
    <name evidence="2" type="ORF">FRF71_04930</name>
</gene>
<protein>
    <submittedName>
        <fullName evidence="2">Uncharacterized protein</fullName>
    </submittedName>
</protein>
<dbReference type="OrthoDB" id="7619493at2"/>
<proteinExistence type="predicted"/>
<evidence type="ECO:0000313" key="2">
    <source>
        <dbReference type="EMBL" id="QEA15531.1"/>
    </source>
</evidence>
<dbReference type="EMBL" id="CP042345">
    <property type="protein sequence ID" value="QEA15531.1"/>
    <property type="molecule type" value="Genomic_DNA"/>
</dbReference>
<dbReference type="KEGG" id="ngf:FRF71_04930"/>
<dbReference type="RefSeq" id="WP_147089509.1">
    <property type="nucleotide sequence ID" value="NZ_BAABJD010000001.1"/>
</dbReference>
<keyword evidence="1" id="KW-1133">Transmembrane helix</keyword>
<feature type="transmembrane region" description="Helical" evidence="1">
    <location>
        <begin position="85"/>
        <end position="105"/>
    </location>
</feature>
<feature type="transmembrane region" description="Helical" evidence="1">
    <location>
        <begin position="58"/>
        <end position="79"/>
    </location>
</feature>
<dbReference type="Proteomes" id="UP000321172">
    <property type="component" value="Chromosome"/>
</dbReference>
<keyword evidence="1" id="KW-0812">Transmembrane</keyword>
<dbReference type="AlphaFoldDB" id="A0A5B8S258"/>
<feature type="transmembrane region" description="Helical" evidence="1">
    <location>
        <begin position="33"/>
        <end position="51"/>
    </location>
</feature>
<feature type="transmembrane region" description="Helical" evidence="1">
    <location>
        <begin position="7"/>
        <end position="27"/>
    </location>
</feature>
<evidence type="ECO:0000313" key="3">
    <source>
        <dbReference type="Proteomes" id="UP000321172"/>
    </source>
</evidence>
<evidence type="ECO:0000256" key="1">
    <source>
        <dbReference type="SAM" id="Phobius"/>
    </source>
</evidence>
<keyword evidence="3" id="KW-1185">Reference proteome</keyword>
<reference evidence="2 3" key="1">
    <citation type="journal article" date="2013" name="J. Microbiol. Biotechnol.">
        <title>Novosphingobium ginsenosidimutans sp. nov., with the ability to convert ginsenoside.</title>
        <authorList>
            <person name="Kim J.K."/>
            <person name="He D."/>
            <person name="Liu Q.M."/>
            <person name="Park H.Y."/>
            <person name="Jung M.S."/>
            <person name="Yoon M.H."/>
            <person name="Kim S.C."/>
            <person name="Im W.T."/>
        </authorList>
    </citation>
    <scope>NUCLEOTIDE SEQUENCE [LARGE SCALE GENOMIC DNA]</scope>
    <source>
        <strain evidence="2 3">FW-6</strain>
    </source>
</reference>
<accession>A0A5B8S258</accession>